<feature type="transmembrane region" description="Helical" evidence="6">
    <location>
        <begin position="225"/>
        <end position="242"/>
    </location>
</feature>
<keyword evidence="3 6" id="KW-0812">Transmembrane</keyword>
<evidence type="ECO:0000313" key="7">
    <source>
        <dbReference type="EMBL" id="WZN58746.1"/>
    </source>
</evidence>
<organism evidence="7 8">
    <name type="scientific">Chloropicon roscoffensis</name>
    <dbReference type="NCBI Taxonomy" id="1461544"/>
    <lineage>
        <taxon>Eukaryota</taxon>
        <taxon>Viridiplantae</taxon>
        <taxon>Chlorophyta</taxon>
        <taxon>Chloropicophyceae</taxon>
        <taxon>Chloropicales</taxon>
        <taxon>Chloropicaceae</taxon>
        <taxon>Chloropicon</taxon>
    </lineage>
</organism>
<evidence type="ECO:0000256" key="2">
    <source>
        <dbReference type="ARBA" id="ARBA00006665"/>
    </source>
</evidence>
<feature type="transmembrane region" description="Helical" evidence="6">
    <location>
        <begin position="342"/>
        <end position="364"/>
    </location>
</feature>
<dbReference type="Proteomes" id="UP001472866">
    <property type="component" value="Chromosome 01"/>
</dbReference>
<name>A0AAX4NYC8_9CHLO</name>
<comment type="similarity">
    <text evidence="2">Belongs to the TDE1 family.</text>
</comment>
<evidence type="ECO:0000256" key="5">
    <source>
        <dbReference type="ARBA" id="ARBA00023136"/>
    </source>
</evidence>
<keyword evidence="8" id="KW-1185">Reference proteome</keyword>
<dbReference type="EMBL" id="CP151501">
    <property type="protein sequence ID" value="WZN58746.1"/>
    <property type="molecule type" value="Genomic_DNA"/>
</dbReference>
<feature type="transmembrane region" description="Helical" evidence="6">
    <location>
        <begin position="262"/>
        <end position="283"/>
    </location>
</feature>
<protein>
    <submittedName>
        <fullName evidence="7">Serine incorporator protein</fullName>
    </submittedName>
</protein>
<feature type="transmembrane region" description="Helical" evidence="6">
    <location>
        <begin position="195"/>
        <end position="213"/>
    </location>
</feature>
<evidence type="ECO:0000256" key="1">
    <source>
        <dbReference type="ARBA" id="ARBA00004141"/>
    </source>
</evidence>
<dbReference type="InterPro" id="IPR005016">
    <property type="entry name" value="TDE1/TMS"/>
</dbReference>
<keyword evidence="4 6" id="KW-1133">Transmembrane helix</keyword>
<dbReference type="PANTHER" id="PTHR10383:SF9">
    <property type="entry name" value="SERINE INCORPORATOR, ISOFORM F"/>
    <property type="match status" value="1"/>
</dbReference>
<feature type="transmembrane region" description="Helical" evidence="6">
    <location>
        <begin position="63"/>
        <end position="85"/>
    </location>
</feature>
<comment type="subcellular location">
    <subcellularLocation>
        <location evidence="1">Membrane</location>
        <topology evidence="1">Multi-pass membrane protein</topology>
    </subcellularLocation>
</comment>
<evidence type="ECO:0000256" key="4">
    <source>
        <dbReference type="ARBA" id="ARBA00022989"/>
    </source>
</evidence>
<feature type="transmembrane region" description="Helical" evidence="6">
    <location>
        <begin position="303"/>
        <end position="322"/>
    </location>
</feature>
<dbReference type="AlphaFoldDB" id="A0AAX4NYC8"/>
<proteinExistence type="inferred from homology"/>
<reference evidence="7 8" key="1">
    <citation type="submission" date="2024-03" db="EMBL/GenBank/DDBJ databases">
        <title>Complete genome sequence of the green alga Chloropicon roscoffensis RCC1871.</title>
        <authorList>
            <person name="Lemieux C."/>
            <person name="Pombert J.-F."/>
            <person name="Otis C."/>
            <person name="Turmel M."/>
        </authorList>
    </citation>
    <scope>NUCLEOTIDE SEQUENCE [LARGE SCALE GENOMIC DNA]</scope>
    <source>
        <strain evidence="7 8">RCC1871</strain>
    </source>
</reference>
<accession>A0AAX4NYC8</accession>
<evidence type="ECO:0000256" key="6">
    <source>
        <dbReference type="SAM" id="Phobius"/>
    </source>
</evidence>
<gene>
    <name evidence="7" type="ORF">HKI87_01g02700</name>
</gene>
<feature type="transmembrane region" description="Helical" evidence="6">
    <location>
        <begin position="97"/>
        <end position="116"/>
    </location>
</feature>
<feature type="transmembrane region" description="Helical" evidence="6">
    <location>
        <begin position="168"/>
        <end position="189"/>
    </location>
</feature>
<dbReference type="Pfam" id="PF03348">
    <property type="entry name" value="Serinc"/>
    <property type="match status" value="2"/>
</dbReference>
<dbReference type="GO" id="GO:0016020">
    <property type="term" value="C:membrane"/>
    <property type="evidence" value="ECO:0007669"/>
    <property type="project" value="UniProtKB-SubCell"/>
</dbReference>
<evidence type="ECO:0000256" key="3">
    <source>
        <dbReference type="ARBA" id="ARBA00022692"/>
    </source>
</evidence>
<dbReference type="PANTHER" id="PTHR10383">
    <property type="entry name" value="SERINE INCORPORATOR"/>
    <property type="match status" value="1"/>
</dbReference>
<evidence type="ECO:0000313" key="8">
    <source>
        <dbReference type="Proteomes" id="UP001472866"/>
    </source>
</evidence>
<feature type="transmembrane region" description="Helical" evidence="6">
    <location>
        <begin position="128"/>
        <end position="148"/>
    </location>
</feature>
<keyword evidence="5 6" id="KW-0472">Membrane</keyword>
<sequence>MPFELEEDQKRVWSYFGYFFKFSILSWILRDFGAPLLKHIPALQHCDDVPEGSSSDMCYGKEAVFRISLALVLFFSVCFAVSFKAEQGSPRDYFDKHFFFFKYLGLLALVFVSFNFPKVSIEGYSEAARVFGVLFLAFQSIQMLEIFYKWNEWWVSKSEQHEGWVPLLVSLTGGIYGASMAGVGLAYHYFSGCDFNVIMTTVTLGIGVVITLLSVSKYRSEGSGLLSAAFCFGYCVYLLWSAASSMPETCVQDVYPKNNSDWTTVLSLIFMVLVVSFCCLNSAKDRDAFTMSGGDQASYSPSFAHFVFLLSSAYMAMLLTGWETGHHQGRGTFDLGWTSVWIKIAVQWVTAALYIWTLFAPFILSDRSF</sequence>
<feature type="transmembrane region" description="Helical" evidence="6">
    <location>
        <begin position="12"/>
        <end position="29"/>
    </location>
</feature>